<sequence length="416" mass="47648">MYGLLGKVLTHSFSKDIHEFFTDCKYTLFESDNLKEFFEYIPFSGINVTIPYKHDVIPYLDELSEEAHVLQAVNTIINKSGKLIGYNTDYYGLEKALSYANITVKNQEIIIVGNGSTSRTIAYYCKHNSAKNITILARNPKKNEYHFTDVDNFNSATIIFNATPVGMFPNNNHPFPIDLSKLPHLTSAVDMIYNPLRSSLLIAAKKRNIQTLNGLFMLISQAVKSIELFHDVTISDDVVQQYYNDLLFKMTNIVLIGMPMSGKSFFARIIGQKYDKDVIDLDNMIEQENHMSIQQIFEKYGEATFRSIEKNIVYKCSKEHNKAISCGGGVVLDPDNIDYLKQNGVILYLDMPLDLLKRCNPRNRPLLQNPANLEKLYYDRNDLYRNSADIIIPKNTFNKNITEGIIEVKINEYFNS</sequence>
<name>A0A7L7KQT0_9MOLU</name>
<dbReference type="GO" id="GO:0000287">
    <property type="term" value="F:magnesium ion binding"/>
    <property type="evidence" value="ECO:0007669"/>
    <property type="project" value="UniProtKB-UniRule"/>
</dbReference>
<proteinExistence type="inferred from homology"/>
<keyword evidence="6" id="KW-1185">Reference proteome</keyword>
<keyword evidence="3" id="KW-0479">Metal-binding</keyword>
<keyword evidence="3" id="KW-0028">Amino-acid biosynthesis</keyword>
<dbReference type="InterPro" id="IPR046346">
    <property type="entry name" value="Aminoacid_DH-like_N_sf"/>
</dbReference>
<comment type="catalytic activity">
    <reaction evidence="3">
        <text>shikimate + ATP = 3-phosphoshikimate + ADP + H(+)</text>
        <dbReference type="Rhea" id="RHEA:13121"/>
        <dbReference type="ChEBI" id="CHEBI:15378"/>
        <dbReference type="ChEBI" id="CHEBI:30616"/>
        <dbReference type="ChEBI" id="CHEBI:36208"/>
        <dbReference type="ChEBI" id="CHEBI:145989"/>
        <dbReference type="ChEBI" id="CHEBI:456216"/>
        <dbReference type="EC" id="2.7.1.71"/>
    </reaction>
</comment>
<evidence type="ECO:0000256" key="3">
    <source>
        <dbReference type="HAMAP-Rule" id="MF_00109"/>
    </source>
</evidence>
<dbReference type="GO" id="GO:0009073">
    <property type="term" value="P:aromatic amino acid family biosynthetic process"/>
    <property type="evidence" value="ECO:0007669"/>
    <property type="project" value="UniProtKB-KW"/>
</dbReference>
<dbReference type="PANTHER" id="PTHR21089:SF1">
    <property type="entry name" value="BIFUNCTIONAL 3-DEHYDROQUINATE DEHYDRATASE_SHIKIMATE DEHYDROGENASE, CHLOROPLASTIC"/>
    <property type="match status" value="1"/>
</dbReference>
<dbReference type="KEGG" id="xcl:G4Z02_03920"/>
<dbReference type="GO" id="GO:0005829">
    <property type="term" value="C:cytosol"/>
    <property type="evidence" value="ECO:0007669"/>
    <property type="project" value="TreeGrafter"/>
</dbReference>
<reference evidence="5 6" key="1">
    <citation type="submission" date="2020-02" db="EMBL/GenBank/DDBJ databases">
        <authorList>
            <person name="Zheng R.K."/>
            <person name="Sun C.M."/>
        </authorList>
    </citation>
    <scope>NUCLEOTIDE SEQUENCE [LARGE SCALE GENOMIC DNA]</scope>
    <source>
        <strain evidence="6">zrk13</strain>
    </source>
</reference>
<comment type="cofactor">
    <cofactor evidence="3">
        <name>Mg(2+)</name>
        <dbReference type="ChEBI" id="CHEBI:18420"/>
    </cofactor>
    <text evidence="3">Binds 1 Mg(2+) ion per subunit.</text>
</comment>
<feature type="binding site" evidence="3">
    <location>
        <begin position="260"/>
        <end position="265"/>
    </location>
    <ligand>
        <name>ATP</name>
        <dbReference type="ChEBI" id="CHEBI:30616"/>
    </ligand>
</feature>
<feature type="binding site" evidence="3">
    <location>
        <position position="264"/>
    </location>
    <ligand>
        <name>Mg(2+)</name>
        <dbReference type="ChEBI" id="CHEBI:18420"/>
    </ligand>
</feature>
<dbReference type="SUPFAM" id="SSF52540">
    <property type="entry name" value="P-loop containing nucleoside triphosphate hydrolases"/>
    <property type="match status" value="1"/>
</dbReference>
<comment type="subcellular location">
    <subcellularLocation>
        <location evidence="3">Cytoplasm</location>
    </subcellularLocation>
</comment>
<feature type="binding site" evidence="3">
    <location>
        <position position="282"/>
    </location>
    <ligand>
        <name>substrate</name>
    </ligand>
</feature>
<keyword evidence="3" id="KW-0418">Kinase</keyword>
<dbReference type="SUPFAM" id="SSF53223">
    <property type="entry name" value="Aminoacid dehydrogenase-like, N-terminal domain"/>
    <property type="match status" value="1"/>
</dbReference>
<keyword evidence="3" id="KW-0808">Transferase</keyword>
<keyword evidence="3" id="KW-0067">ATP-binding</keyword>
<dbReference type="Gene3D" id="3.40.50.720">
    <property type="entry name" value="NAD(P)-binding Rossmann-like Domain"/>
    <property type="match status" value="1"/>
</dbReference>
<comment type="pathway">
    <text evidence="1">Metabolic intermediate biosynthesis; chorismate biosynthesis; chorismate from D-erythrose 4-phosphate and phosphoenolpyruvate: step 4/7.</text>
</comment>
<comment type="function">
    <text evidence="3">Catalyzes the specific phosphorylation of the 3-hydroxyl group of shikimic acid using ATP as a cosubstrate.</text>
</comment>
<dbReference type="GO" id="GO:0004764">
    <property type="term" value="F:shikimate 3-dehydrogenase (NADP+) activity"/>
    <property type="evidence" value="ECO:0007669"/>
    <property type="project" value="InterPro"/>
</dbReference>
<dbReference type="UniPathway" id="UPA00053">
    <property type="reaction ID" value="UER00088"/>
</dbReference>
<dbReference type="CDD" id="cd00464">
    <property type="entry name" value="SK"/>
    <property type="match status" value="1"/>
</dbReference>
<dbReference type="GO" id="GO:0009423">
    <property type="term" value="P:chorismate biosynthetic process"/>
    <property type="evidence" value="ECO:0007669"/>
    <property type="project" value="UniProtKB-UniRule"/>
</dbReference>
<comment type="subunit">
    <text evidence="3">Monomer.</text>
</comment>
<keyword evidence="3" id="KW-0963">Cytoplasm</keyword>
<dbReference type="EC" id="2.7.1.71" evidence="3"/>
<feature type="domain" description="Shikimate dehydrogenase substrate binding N-terminal" evidence="4">
    <location>
        <begin position="5"/>
        <end position="76"/>
    </location>
</feature>
<dbReference type="Pfam" id="PF08501">
    <property type="entry name" value="Shikimate_dh_N"/>
    <property type="match status" value="1"/>
</dbReference>
<dbReference type="GO" id="GO:0008652">
    <property type="term" value="P:amino acid biosynthetic process"/>
    <property type="evidence" value="ECO:0007669"/>
    <property type="project" value="UniProtKB-KW"/>
</dbReference>
<comment type="similarity">
    <text evidence="3">Belongs to the shikimate kinase family.</text>
</comment>
<dbReference type="InterPro" id="IPR013708">
    <property type="entry name" value="Shikimate_DH-bd_N"/>
</dbReference>
<dbReference type="InterPro" id="IPR022893">
    <property type="entry name" value="Shikimate_DH_fam"/>
</dbReference>
<gene>
    <name evidence="3" type="primary">aroK</name>
    <name evidence="5" type="ORF">G4Z02_03920</name>
</gene>
<feature type="binding site" evidence="3">
    <location>
        <position position="380"/>
    </location>
    <ligand>
        <name>substrate</name>
    </ligand>
</feature>
<evidence type="ECO:0000256" key="2">
    <source>
        <dbReference type="ARBA" id="ARBA00023141"/>
    </source>
</evidence>
<dbReference type="PANTHER" id="PTHR21089">
    <property type="entry name" value="SHIKIMATE DEHYDROGENASE"/>
    <property type="match status" value="1"/>
</dbReference>
<protein>
    <recommendedName>
        <fullName evidence="3">Shikimate kinase</fullName>
        <shortName evidence="3">SK</shortName>
        <ecNumber evidence="3">2.7.1.71</ecNumber>
    </recommendedName>
</protein>
<feature type="binding site" evidence="3">
    <location>
        <position position="328"/>
    </location>
    <ligand>
        <name>substrate</name>
    </ligand>
</feature>
<comment type="caution">
    <text evidence="3">Lacks conserved residue(s) required for the propagation of feature annotation.</text>
</comment>
<keyword evidence="2 3" id="KW-0057">Aromatic amino acid biosynthesis</keyword>
<dbReference type="InterPro" id="IPR031322">
    <property type="entry name" value="Shikimate/glucono_kinase"/>
</dbReference>
<dbReference type="HAMAP" id="MF_00109">
    <property type="entry name" value="Shikimate_kinase"/>
    <property type="match status" value="1"/>
</dbReference>
<organism evidence="5 6">
    <name type="scientific">Candidatus Xianfuyuplasma coldseepsis</name>
    <dbReference type="NCBI Taxonomy" id="2782163"/>
    <lineage>
        <taxon>Bacteria</taxon>
        <taxon>Bacillati</taxon>
        <taxon>Mycoplasmatota</taxon>
        <taxon>Mollicutes</taxon>
        <taxon>Candidatus Izemoplasmatales</taxon>
        <taxon>Candidatus Izemoplasmataceae</taxon>
        <taxon>Candidatus Xianfuyuplasma</taxon>
    </lineage>
</organism>
<evidence type="ECO:0000313" key="6">
    <source>
        <dbReference type="Proteomes" id="UP000514720"/>
    </source>
</evidence>
<dbReference type="AlphaFoldDB" id="A0A7L7KQT0"/>
<dbReference type="RefSeq" id="WP_258878558.1">
    <property type="nucleotide sequence ID" value="NZ_CP048914.1"/>
</dbReference>
<dbReference type="GO" id="GO:0005524">
    <property type="term" value="F:ATP binding"/>
    <property type="evidence" value="ECO:0007669"/>
    <property type="project" value="UniProtKB-UniRule"/>
</dbReference>
<dbReference type="Pfam" id="PF01202">
    <property type="entry name" value="SKI"/>
    <property type="match status" value="1"/>
</dbReference>
<dbReference type="SUPFAM" id="SSF51735">
    <property type="entry name" value="NAD(P)-binding Rossmann-fold domains"/>
    <property type="match status" value="1"/>
</dbReference>
<accession>A0A7L7KQT0</accession>
<evidence type="ECO:0000259" key="4">
    <source>
        <dbReference type="Pfam" id="PF08501"/>
    </source>
</evidence>
<feature type="binding site" evidence="3">
    <location>
        <position position="364"/>
    </location>
    <ligand>
        <name>ATP</name>
        <dbReference type="ChEBI" id="CHEBI:30616"/>
    </ligand>
</feature>
<comment type="pathway">
    <text evidence="3">Metabolic intermediate biosynthesis; chorismate biosynthesis; chorismate from D-erythrose 4-phosphate and phosphoenolpyruvate: step 5/7.</text>
</comment>
<dbReference type="Proteomes" id="UP000514720">
    <property type="component" value="Chromosome"/>
</dbReference>
<dbReference type="GO" id="GO:0050661">
    <property type="term" value="F:NADP binding"/>
    <property type="evidence" value="ECO:0007669"/>
    <property type="project" value="TreeGrafter"/>
</dbReference>
<dbReference type="Gene3D" id="3.40.50.10860">
    <property type="entry name" value="Leucine Dehydrogenase, chain A, domain 1"/>
    <property type="match status" value="1"/>
</dbReference>
<evidence type="ECO:0000256" key="1">
    <source>
        <dbReference type="ARBA" id="ARBA00004871"/>
    </source>
</evidence>
<dbReference type="PRINTS" id="PR01100">
    <property type="entry name" value="SHIKIMTKNASE"/>
</dbReference>
<dbReference type="GO" id="GO:0004765">
    <property type="term" value="F:shikimate kinase activity"/>
    <property type="evidence" value="ECO:0007669"/>
    <property type="project" value="UniProtKB-UniRule"/>
</dbReference>
<dbReference type="InterPro" id="IPR027417">
    <property type="entry name" value="P-loop_NTPase"/>
</dbReference>
<keyword evidence="3" id="KW-0460">Magnesium</keyword>
<feature type="binding site" evidence="3">
    <location>
        <position position="306"/>
    </location>
    <ligand>
        <name>substrate</name>
    </ligand>
</feature>
<dbReference type="InterPro" id="IPR000623">
    <property type="entry name" value="Shikimate_kinase/TSH1"/>
</dbReference>
<keyword evidence="3" id="KW-0547">Nucleotide-binding</keyword>
<evidence type="ECO:0000313" key="5">
    <source>
        <dbReference type="EMBL" id="QMS84935.1"/>
    </source>
</evidence>
<dbReference type="GO" id="GO:0019632">
    <property type="term" value="P:shikimate metabolic process"/>
    <property type="evidence" value="ECO:0007669"/>
    <property type="project" value="TreeGrafter"/>
</dbReference>
<dbReference type="CDD" id="cd01065">
    <property type="entry name" value="NAD_bind_Shikimate_DH"/>
    <property type="match status" value="1"/>
</dbReference>
<dbReference type="Gene3D" id="3.40.50.300">
    <property type="entry name" value="P-loop containing nucleotide triphosphate hydrolases"/>
    <property type="match status" value="1"/>
</dbReference>
<dbReference type="InterPro" id="IPR036291">
    <property type="entry name" value="NAD(P)-bd_dom_sf"/>
</dbReference>
<dbReference type="EMBL" id="CP048914">
    <property type="protein sequence ID" value="QMS84935.1"/>
    <property type="molecule type" value="Genomic_DNA"/>
</dbReference>